<evidence type="ECO:0008006" key="3">
    <source>
        <dbReference type="Google" id="ProtNLM"/>
    </source>
</evidence>
<dbReference type="Proteomes" id="UP000256829">
    <property type="component" value="Unassembled WGS sequence"/>
</dbReference>
<protein>
    <recommendedName>
        <fullName evidence="3">Antitoxin VbhA domain-containing protein</fullName>
    </recommendedName>
</protein>
<comment type="caution">
    <text evidence="1">The sequence shown here is derived from an EMBL/GenBank/DDBJ whole genome shotgun (WGS) entry which is preliminary data.</text>
</comment>
<dbReference type="EMBL" id="QTJR01000007">
    <property type="protein sequence ID" value="RDY66725.1"/>
    <property type="molecule type" value="Genomic_DNA"/>
</dbReference>
<dbReference type="InterPro" id="IPR033788">
    <property type="entry name" value="VbhA-like"/>
</dbReference>
<organism evidence="1 2">
    <name type="scientific">Lysobacter soli</name>
    <dbReference type="NCBI Taxonomy" id="453783"/>
    <lineage>
        <taxon>Bacteria</taxon>
        <taxon>Pseudomonadati</taxon>
        <taxon>Pseudomonadota</taxon>
        <taxon>Gammaproteobacteria</taxon>
        <taxon>Lysobacterales</taxon>
        <taxon>Lysobacteraceae</taxon>
        <taxon>Lysobacter</taxon>
    </lineage>
</organism>
<sequence>MSGIKLSSEQVLAYVEASLRIEGMKLPDDARGLIERMLRGEITYEEGREEILAAARARLSARNERPRQ</sequence>
<proteinExistence type="predicted"/>
<evidence type="ECO:0000313" key="2">
    <source>
        <dbReference type="Proteomes" id="UP000256829"/>
    </source>
</evidence>
<dbReference type="CDD" id="cd11586">
    <property type="entry name" value="VbhA_like"/>
    <property type="match status" value="1"/>
</dbReference>
<dbReference type="Gene3D" id="1.10.8.1050">
    <property type="entry name" value="Antitoxin VbhA-like"/>
    <property type="match status" value="1"/>
</dbReference>
<keyword evidence="2" id="KW-1185">Reference proteome</keyword>
<dbReference type="AlphaFoldDB" id="A0A3D8VBR9"/>
<gene>
    <name evidence="1" type="ORF">DX912_11410</name>
</gene>
<accession>A0A3D8VBR9</accession>
<reference evidence="1 2" key="1">
    <citation type="submission" date="2018-08" db="EMBL/GenBank/DDBJ databases">
        <title>Lysobacter soli KCTC 22011, whole genome shotgun sequence.</title>
        <authorList>
            <person name="Zhang X."/>
            <person name="Feng G."/>
            <person name="Zhu H."/>
        </authorList>
    </citation>
    <scope>NUCLEOTIDE SEQUENCE [LARGE SCALE GENOMIC DNA]</scope>
    <source>
        <strain evidence="1 2">KCTC 22011</strain>
    </source>
</reference>
<dbReference type="InterPro" id="IPR043038">
    <property type="entry name" value="VbhA_sf"/>
</dbReference>
<name>A0A3D8VBR9_9GAMM</name>
<evidence type="ECO:0000313" key="1">
    <source>
        <dbReference type="EMBL" id="RDY66725.1"/>
    </source>
</evidence>